<reference evidence="1 2" key="1">
    <citation type="submission" date="2023-07" db="EMBL/GenBank/DDBJ databases">
        <title>Closed genoem sequence of Methanosarcinaceae archaeon Ac7.</title>
        <authorList>
            <person name="Poehlein A."/>
            <person name="Protasov E."/>
            <person name="Platt K."/>
            <person name="Reeh H."/>
            <person name="Daniel R."/>
            <person name="Brune A."/>
        </authorList>
    </citation>
    <scope>NUCLEOTIDE SEQUENCE [LARGE SCALE GENOMIC DNA]</scope>
    <source>
        <strain evidence="1 2">Ac7</strain>
    </source>
</reference>
<evidence type="ECO:0000313" key="1">
    <source>
        <dbReference type="EMBL" id="WNY25736.1"/>
    </source>
</evidence>
<gene>
    <name evidence="1" type="ORF">MsAc7_12940</name>
</gene>
<name>A0AA96V4R1_9EURY</name>
<accession>A0AA96V4R1</accession>
<keyword evidence="2" id="KW-1185">Reference proteome</keyword>
<sequence length="78" mass="8953">MNPICDKYAPGYTSFEAQGHWTTPEGVVIDENTLVYVFYRTDEERVIAILDDVLKELNQSAILVEKNDVSYTFYDGLQ</sequence>
<evidence type="ECO:0000313" key="2">
    <source>
        <dbReference type="Proteomes" id="UP001303587"/>
    </source>
</evidence>
<dbReference type="Proteomes" id="UP001303587">
    <property type="component" value="Chromosome"/>
</dbReference>
<dbReference type="AlphaFoldDB" id="A0AA96V4R1"/>
<protein>
    <submittedName>
        <fullName evidence="1">Uncharacterized protein</fullName>
    </submittedName>
</protein>
<dbReference type="EMBL" id="CP131060">
    <property type="protein sequence ID" value="WNY25736.1"/>
    <property type="molecule type" value="Genomic_DNA"/>
</dbReference>
<organism evidence="1 2">
    <name type="scientific">Methanolapillus millepedarum</name>
    <dbReference type="NCBI Taxonomy" id="3028296"/>
    <lineage>
        <taxon>Archaea</taxon>
        <taxon>Methanobacteriati</taxon>
        <taxon>Methanobacteriota</taxon>
        <taxon>Stenosarchaea group</taxon>
        <taxon>Methanomicrobia</taxon>
        <taxon>Methanosarcinales</taxon>
        <taxon>Methanosarcinaceae</taxon>
        <taxon>Methanolapillus</taxon>
    </lineage>
</organism>
<proteinExistence type="predicted"/>